<sequence length="351" mass="40167">YQYNQLGYLTQILDGEHRVQQFKRDALGRLLEKTSLNSLTRHSDTSHFGYDNEGRLLFANNAARKLKFAYDAAGQLTDEWQDKEHLKHEYDELGRKVLSILPDGEIIHYQYHHTNQLERITFNDQVISQYERDNTGRLHAINHGNGLYTSQQYDSLGKLTNQMLQQQDKTLAQRQYQYHPQGTIAAIETLQGKTTFEYDQNEQLKSVAGLINQQFAFDPAGNIEAVSSKTSETKPSTIPAQQPPINSFRGETDKSQTPVYKNAGNRLEAYQNFKYQYDDSGNCTLIKQLQIREDGSKDKPINTRLEYDGANQLISASHQGQSIAYEYDALGRRVTKNTGKAITRFLWNGDV</sequence>
<dbReference type="InterPro" id="IPR006530">
    <property type="entry name" value="YD"/>
</dbReference>
<keyword evidence="5" id="KW-1185">Reference proteome</keyword>
<dbReference type="EMBL" id="JBEVCJ010000133">
    <property type="protein sequence ID" value="MET1257619.1"/>
    <property type="molecule type" value="Genomic_DNA"/>
</dbReference>
<feature type="non-terminal residue" evidence="4">
    <location>
        <position position="351"/>
    </location>
</feature>
<feature type="domain" description="Teneurin-like YD-shell" evidence="3">
    <location>
        <begin position="1"/>
        <end position="143"/>
    </location>
</feature>
<name>A0ABV2C0B6_9GAMM</name>
<dbReference type="PANTHER" id="PTHR32305">
    <property type="match status" value="1"/>
</dbReference>
<accession>A0ABV2C0B6</accession>
<dbReference type="PANTHER" id="PTHR32305:SF15">
    <property type="entry name" value="PROTEIN RHSA-RELATED"/>
    <property type="match status" value="1"/>
</dbReference>
<organism evidence="4 5">
    <name type="scientific">Aliikangiella maris</name>
    <dbReference type="NCBI Taxonomy" id="3162458"/>
    <lineage>
        <taxon>Bacteria</taxon>
        <taxon>Pseudomonadati</taxon>
        <taxon>Pseudomonadota</taxon>
        <taxon>Gammaproteobacteria</taxon>
        <taxon>Oceanospirillales</taxon>
        <taxon>Pleioneaceae</taxon>
        <taxon>Aliikangiella</taxon>
    </lineage>
</organism>
<keyword evidence="1" id="KW-0677">Repeat</keyword>
<reference evidence="4 5" key="1">
    <citation type="submission" date="2024-06" db="EMBL/GenBank/DDBJ databases">
        <authorList>
            <person name="Li F."/>
        </authorList>
    </citation>
    <scope>NUCLEOTIDE SEQUENCE [LARGE SCALE GENOMIC DNA]</scope>
    <source>
        <strain evidence="4 5">GXAS 311</strain>
    </source>
</reference>
<feature type="region of interest" description="Disordered" evidence="2">
    <location>
        <begin position="228"/>
        <end position="256"/>
    </location>
</feature>
<dbReference type="Proteomes" id="UP001548189">
    <property type="component" value="Unassembled WGS sequence"/>
</dbReference>
<evidence type="ECO:0000313" key="5">
    <source>
        <dbReference type="Proteomes" id="UP001548189"/>
    </source>
</evidence>
<evidence type="ECO:0000256" key="2">
    <source>
        <dbReference type="SAM" id="MobiDB-lite"/>
    </source>
</evidence>
<dbReference type="InterPro" id="IPR056823">
    <property type="entry name" value="TEN-like_YD-shell"/>
</dbReference>
<proteinExistence type="predicted"/>
<evidence type="ECO:0000256" key="1">
    <source>
        <dbReference type="ARBA" id="ARBA00022737"/>
    </source>
</evidence>
<dbReference type="Pfam" id="PF25023">
    <property type="entry name" value="TEN_YD-shell"/>
    <property type="match status" value="1"/>
</dbReference>
<feature type="non-terminal residue" evidence="4">
    <location>
        <position position="1"/>
    </location>
</feature>
<protein>
    <recommendedName>
        <fullName evidence="3">Teneurin-like YD-shell domain-containing protein</fullName>
    </recommendedName>
</protein>
<dbReference type="InterPro" id="IPR050708">
    <property type="entry name" value="T6SS_VgrG/RHS"/>
</dbReference>
<feature type="compositionally biased region" description="Polar residues" evidence="2">
    <location>
        <begin position="228"/>
        <end position="245"/>
    </location>
</feature>
<evidence type="ECO:0000259" key="3">
    <source>
        <dbReference type="Pfam" id="PF25023"/>
    </source>
</evidence>
<comment type="caution">
    <text evidence="4">The sequence shown here is derived from an EMBL/GenBank/DDBJ whole genome shotgun (WGS) entry which is preliminary data.</text>
</comment>
<dbReference type="NCBIfam" id="TIGR01643">
    <property type="entry name" value="YD_repeat_2x"/>
    <property type="match status" value="3"/>
</dbReference>
<gene>
    <name evidence="4" type="ORF">ABVT43_20980</name>
</gene>
<dbReference type="Gene3D" id="2.180.10.10">
    <property type="entry name" value="RHS repeat-associated core"/>
    <property type="match status" value="2"/>
</dbReference>
<dbReference type="Pfam" id="PF05593">
    <property type="entry name" value="RHS_repeat"/>
    <property type="match status" value="1"/>
</dbReference>
<dbReference type="InterPro" id="IPR031325">
    <property type="entry name" value="RHS_repeat"/>
</dbReference>
<evidence type="ECO:0000313" key="4">
    <source>
        <dbReference type="EMBL" id="MET1257619.1"/>
    </source>
</evidence>